<dbReference type="InterPro" id="IPR011250">
    <property type="entry name" value="OMP/PagP_B-barrel"/>
</dbReference>
<dbReference type="Proteomes" id="UP000004478">
    <property type="component" value="Unassembled WGS sequence"/>
</dbReference>
<accession>K1L9S6</accession>
<evidence type="ECO:0008006" key="3">
    <source>
        <dbReference type="Google" id="ProtNLM"/>
    </source>
</evidence>
<reference evidence="1 2" key="1">
    <citation type="journal article" date="2012" name="J. Bacteriol.">
        <title>Draft Genome Sequence of Cecembia lonarensis Strain LW9T, Isolated from Lonar Lake, a Haloalkaline Lake in India.</title>
        <authorList>
            <person name="Shivaji S."/>
            <person name="Ara S."/>
            <person name="Singh A."/>
            <person name="Pinnaka A.K."/>
        </authorList>
    </citation>
    <scope>NUCLEOTIDE SEQUENCE [LARGE SCALE GENOMIC DNA]</scope>
    <source>
        <strain evidence="1 2">LW9</strain>
    </source>
</reference>
<gene>
    <name evidence="1" type="ORF">B879_02388</name>
</gene>
<evidence type="ECO:0000313" key="2">
    <source>
        <dbReference type="Proteomes" id="UP000004478"/>
    </source>
</evidence>
<dbReference type="AlphaFoldDB" id="K1L9S6"/>
<proteinExistence type="predicted"/>
<evidence type="ECO:0000313" key="1">
    <source>
        <dbReference type="EMBL" id="EKB48972.1"/>
    </source>
</evidence>
<dbReference type="EMBL" id="AMGM01000036">
    <property type="protein sequence ID" value="EKB48972.1"/>
    <property type="molecule type" value="Genomic_DNA"/>
</dbReference>
<dbReference type="RefSeq" id="WP_009185413.1">
    <property type="nucleotide sequence ID" value="NZ_AMGM01000036.1"/>
</dbReference>
<sequence>MIFSVFDMMKTIISVKFSILFLFCCLSYNHLSAQTVPSFDYQERYYVSFSGGYAFGVSAGDQGGNFLGQAVPANLMSNNRGTLGTGIPLNLRLGYYLTNNISLDLGVQYFSGARSQVQTVMLPNNLNMIQAEAFTEQLRINPSISFYVPIITNMLDAYSRLGLMVPVAGAAFIDAKGSAMAIDNAPALPGVNFERMERISGNFGMGFTGALGLEYALKPRLGLFAEVEAMHLNITRNQGEFTKFRFVDGDGNEVQDLRSVLPTSLLETNYVEALGENSNNLLSNPTGFNPERPMDMPTSTSFYHHLSTQVGLKFRF</sequence>
<organism evidence="1 2">
    <name type="scientific">Cecembia lonarensis (strain CCUG 58316 / KCTC 22772 / LW9)</name>
    <dbReference type="NCBI Taxonomy" id="1225176"/>
    <lineage>
        <taxon>Bacteria</taxon>
        <taxon>Pseudomonadati</taxon>
        <taxon>Bacteroidota</taxon>
        <taxon>Cytophagia</taxon>
        <taxon>Cytophagales</taxon>
        <taxon>Cyclobacteriaceae</taxon>
        <taxon>Cecembia</taxon>
    </lineage>
</organism>
<protein>
    <recommendedName>
        <fullName evidence="3">Outer membrane protein beta-barrel domain-containing protein</fullName>
    </recommendedName>
</protein>
<comment type="caution">
    <text evidence="1">The sequence shown here is derived from an EMBL/GenBank/DDBJ whole genome shotgun (WGS) entry which is preliminary data.</text>
</comment>
<keyword evidence="2" id="KW-1185">Reference proteome</keyword>
<dbReference type="Gene3D" id="2.40.160.20">
    <property type="match status" value="1"/>
</dbReference>
<name>K1L9S6_CECL9</name>
<dbReference type="SUPFAM" id="SSF56925">
    <property type="entry name" value="OMPA-like"/>
    <property type="match status" value="1"/>
</dbReference>